<evidence type="ECO:0000256" key="1">
    <source>
        <dbReference type="SAM" id="MobiDB-lite"/>
    </source>
</evidence>
<name>A0A6I8VIW4_DROPS</name>
<sequence length="1291" mass="144802">MEKRPRNGKCAKEQKLSGHKNRSGTENHHTNMNRLFNDFYDILENSPLPEDAFETSSQEYRHAMLWLNKLIAMQCNTEIDGQIRNIHMTNLSVCIKQQRLDAVFKKTPPVKLEWMEFQDNTIKSQCKDGFEDRMEQTTPCPHTTSLTPSDMKIQSFNKPIKEAQHQMVQIRDEHQNLYDSEAYPKQTSMEPFEMRRYCFNQSVGEDEDLQLMGNTRGKGIHFSDPGLSSPLSQVESSSMEYGTSKQTTSEAQHNMEETINESQQLYDQRPSPPPTSLKPSGIKSYSFNQSIDGDQHPMMGTKAEGIPLFRPELSSPSSHAESSRMEYRAVNQSMDGGQHQMEHGCMDEPHPYPTTTSLEPSEMRRHSFSQSMGEDEDLPLMENTRDKDIQFSDPGLSSPSSQESNQNMGGAHHYIEQTVDESQHQYNQRPTRPPTSLYSSGMSSYSYNQSIDGDQHPMMGTMGEGIPLFRPELSSPSSHAGKSKMEYSAFNKSMDGGQNEIEQTIDETLHLFDTEPYPQPTSLEPSETRRHSFNQSIGEDQHPLEGDMRERIQFFDPGLSSPSSHEGPCNIEYKSFNQFIGGAQHHMEQTMDKPQHNQGPSPPQTSLVPSGMRRNSFNQSISGDQNLKEDTLQEQSQRFDPGLSLTLSNVGPCNMESRALNQFIGGVQPRMEHQGPSPPPNSLDPSGIRYYSYNQSIDEGIPLFHPELSSPSSHAESSRMEYRAFNQSMDGGQHQMEQTMDEPKLLHDRIPSSNPNSLDPSGMRCHSFKHSLGGDQHINGDTIAEQSQLFQPGQSLSSSHVDPCNIEHRAFKLSTGADQHPIENNRAEGITFFDPNLSPLSPPSPPSGLSSMRHQFDKTTKDAPQIYDSRLAAMRACIIEKPIRGPQNNMQQKLREIPKIFGTTNVGDQQLFDTQGPSGIEKFSFNQSMGGPQHIKQKIICAIQQDGKNTKGGSQKFEGPGPSGSRVHLQDSLGRATGESMGGSQNIMQKTIGKPPNYLEKTNGAPRRFESPGPSGLGQRSLNQSINRPQHLMKKTMDAPLQGDKKTKGGPQNFECPGPSGLRVHLQDSMGPAIGEFMGGSQNVMLKTMGERPMFHEKTKLEPQEVHARLPSKFPEMRKDEPQKVNDSLTPTKGMISRRHFGCSVCSATSSKCTPAVVEPSFDDVKYPNTARSTYSDGSYYVTPYPSSEEASSLSPTPRTKGTEKREDAHKNLVEDMLHILMSVRRELGGEVTVGEDDYLEQEMARYKAVLIKTKEKKLRKIMRGGDPKAERRYLLENMERDLLSLLKYNI</sequence>
<proteinExistence type="predicted"/>
<evidence type="ECO:0000259" key="2">
    <source>
        <dbReference type="Pfam" id="PF14846"/>
    </source>
</evidence>
<dbReference type="RefSeq" id="XP_015042282.2">
    <property type="nucleotide sequence ID" value="XM_015186796.2"/>
</dbReference>
<evidence type="ECO:0000313" key="3">
    <source>
        <dbReference type="Proteomes" id="UP000001819"/>
    </source>
</evidence>
<feature type="compositionally biased region" description="Polar residues" evidence="1">
    <location>
        <begin position="1185"/>
        <end position="1200"/>
    </location>
</feature>
<dbReference type="Proteomes" id="UP000001819">
    <property type="component" value="Chromosome X"/>
</dbReference>
<feature type="domain" description="DUF4485" evidence="2">
    <location>
        <begin position="59"/>
        <end position="110"/>
    </location>
</feature>
<protein>
    <recommendedName>
        <fullName evidence="2">DUF4485 domain-containing protein</fullName>
    </recommendedName>
</protein>
<feature type="region of interest" description="Disordered" evidence="1">
    <location>
        <begin position="421"/>
        <end position="440"/>
    </location>
</feature>
<feature type="compositionally biased region" description="Polar residues" evidence="1">
    <location>
        <begin position="596"/>
        <end position="623"/>
    </location>
</feature>
<dbReference type="Pfam" id="PF14846">
    <property type="entry name" value="DUF4485"/>
    <property type="match status" value="1"/>
</dbReference>
<feature type="region of interest" description="Disordered" evidence="1">
    <location>
        <begin position="1185"/>
        <end position="1207"/>
    </location>
</feature>
<evidence type="ECO:0000313" key="4">
    <source>
        <dbReference type="RefSeq" id="XP_015042282.2"/>
    </source>
</evidence>
<feature type="region of interest" description="Disordered" evidence="1">
    <location>
        <begin position="347"/>
        <end position="408"/>
    </location>
</feature>
<feature type="region of interest" description="Disordered" evidence="1">
    <location>
        <begin position="261"/>
        <end position="302"/>
    </location>
</feature>
<feature type="compositionally biased region" description="Polar residues" evidence="1">
    <location>
        <begin position="283"/>
        <end position="292"/>
    </location>
</feature>
<feature type="compositionally biased region" description="Basic and acidic residues" evidence="1">
    <location>
        <begin position="1"/>
        <end position="16"/>
    </location>
</feature>
<feature type="region of interest" description="Disordered" evidence="1">
    <location>
        <begin position="1"/>
        <end position="29"/>
    </location>
</feature>
<dbReference type="InterPro" id="IPR027831">
    <property type="entry name" value="DUF4485"/>
</dbReference>
<keyword evidence="3" id="KW-1185">Reference proteome</keyword>
<dbReference type="KEGG" id="dpo:6901095"/>
<feature type="compositionally biased region" description="Polar residues" evidence="1">
    <location>
        <begin position="395"/>
        <end position="408"/>
    </location>
</feature>
<feature type="region of interest" description="Disordered" evidence="1">
    <location>
        <begin position="947"/>
        <end position="1021"/>
    </location>
</feature>
<gene>
    <name evidence="4" type="primary">LOC6901095</name>
</gene>
<dbReference type="InParanoid" id="A0A6I8VIW4"/>
<organism evidence="3 4">
    <name type="scientific">Drosophila pseudoobscura pseudoobscura</name>
    <name type="common">Fruit fly</name>
    <dbReference type="NCBI Taxonomy" id="46245"/>
    <lineage>
        <taxon>Eukaryota</taxon>
        <taxon>Metazoa</taxon>
        <taxon>Ecdysozoa</taxon>
        <taxon>Arthropoda</taxon>
        <taxon>Hexapoda</taxon>
        <taxon>Insecta</taxon>
        <taxon>Pterygota</taxon>
        <taxon>Neoptera</taxon>
        <taxon>Endopterygota</taxon>
        <taxon>Diptera</taxon>
        <taxon>Brachycera</taxon>
        <taxon>Muscomorpha</taxon>
        <taxon>Ephydroidea</taxon>
        <taxon>Drosophilidae</taxon>
        <taxon>Drosophila</taxon>
        <taxon>Sophophora</taxon>
    </lineage>
</organism>
<reference evidence="4" key="1">
    <citation type="submission" date="2025-08" db="UniProtKB">
        <authorList>
            <consortium name="RefSeq"/>
        </authorList>
    </citation>
    <scope>IDENTIFICATION</scope>
    <source>
        <strain evidence="4">MV-25-SWS-2005</strain>
        <tissue evidence="4">Whole body</tissue>
    </source>
</reference>
<accession>A0A6I8VIW4</accession>
<feature type="region of interest" description="Disordered" evidence="1">
    <location>
        <begin position="587"/>
        <end position="623"/>
    </location>
</feature>